<organism evidence="2 3">
    <name type="scientific">Plectus sambesii</name>
    <dbReference type="NCBI Taxonomy" id="2011161"/>
    <lineage>
        <taxon>Eukaryota</taxon>
        <taxon>Metazoa</taxon>
        <taxon>Ecdysozoa</taxon>
        <taxon>Nematoda</taxon>
        <taxon>Chromadorea</taxon>
        <taxon>Plectida</taxon>
        <taxon>Plectina</taxon>
        <taxon>Plectoidea</taxon>
        <taxon>Plectidae</taxon>
        <taxon>Plectus</taxon>
    </lineage>
</organism>
<dbReference type="GO" id="GO:0008191">
    <property type="term" value="F:metalloendopeptidase inhibitor activity"/>
    <property type="evidence" value="ECO:0007669"/>
    <property type="project" value="InterPro"/>
</dbReference>
<dbReference type="InterPro" id="IPR056979">
    <property type="entry name" value="FZ_RECK"/>
</dbReference>
<dbReference type="AlphaFoldDB" id="A0A914UX46"/>
<dbReference type="GO" id="GO:0030198">
    <property type="term" value="P:extracellular matrix organization"/>
    <property type="evidence" value="ECO:0007669"/>
    <property type="project" value="TreeGrafter"/>
</dbReference>
<accession>A0A914UX46</accession>
<protein>
    <recommendedName>
        <fullName evidence="1">Reversion-inducing cysteine-rich protein with Kazal frizzled-like domain-containing protein</fullName>
    </recommendedName>
</protein>
<dbReference type="WBParaSite" id="PSAMB.scaffold132size74629.g2719.t1">
    <property type="protein sequence ID" value="PSAMB.scaffold132size74629.g2719.t1"/>
    <property type="gene ID" value="PSAMB.scaffold132size74629.g2719"/>
</dbReference>
<feature type="domain" description="Reversion-inducing cysteine-rich protein with Kazal frizzled-like" evidence="1">
    <location>
        <begin position="6"/>
        <end position="145"/>
    </location>
</feature>
<reference evidence="3" key="1">
    <citation type="submission" date="2022-11" db="UniProtKB">
        <authorList>
            <consortium name="WormBaseParasite"/>
        </authorList>
    </citation>
    <scope>IDENTIFICATION</scope>
</reference>
<dbReference type="Proteomes" id="UP000887566">
    <property type="component" value="Unplaced"/>
</dbReference>
<dbReference type="PANTHER" id="PTHR13487:SF3">
    <property type="entry name" value="REVERSION-INDUCING CYSTEINE-RICH PROTEIN WITH KAZAL MOTIFS"/>
    <property type="match status" value="1"/>
</dbReference>
<dbReference type="Pfam" id="PF23298">
    <property type="entry name" value="FZ_RECK"/>
    <property type="match status" value="1"/>
</dbReference>
<proteinExistence type="predicted"/>
<evidence type="ECO:0000313" key="2">
    <source>
        <dbReference type="Proteomes" id="UP000887566"/>
    </source>
</evidence>
<keyword evidence="2" id="KW-1185">Reference proteome</keyword>
<dbReference type="GO" id="GO:0005886">
    <property type="term" value="C:plasma membrane"/>
    <property type="evidence" value="ECO:0007669"/>
    <property type="project" value="TreeGrafter"/>
</dbReference>
<name>A0A914UX46_9BILA</name>
<evidence type="ECO:0000313" key="3">
    <source>
        <dbReference type="WBParaSite" id="PSAMB.scaffold132size74629.g2719.t1"/>
    </source>
</evidence>
<evidence type="ECO:0000259" key="1">
    <source>
        <dbReference type="Pfam" id="PF23298"/>
    </source>
</evidence>
<sequence length="342" mass="38424">MQFFSVDHPCLLGCPLSDMNFCRPVVDPLTTLYSRCNRQSDEEAKKVFNKWMNNTSITINAVHIPVRDLTECLGESFWRKVICDHALGRCTKESHSALMCKSDCIKLIDNCFINTRGFLSTTDIESICGAIPFVADEKLPCISGLDNWPGRSDRSHCDSILTVEAFPCVFQCNANEVCRIYREYDIVRHVCEKACTAPWTGSHRHLPSSASIAVGETILTQLNVPSFILVQPRLQECTCRWIETSDTALITDCLPFDNAAASADHATKCPKHYQTQQRLKSISGESVLLAAWFGWKPAEDWNLADALARAFKRFTNVAVCDIVAQVDGINVMIKLMCFNFMF</sequence>
<dbReference type="PANTHER" id="PTHR13487">
    <property type="entry name" value="SERINE PROTEASE INHIBITOR"/>
    <property type="match status" value="1"/>
</dbReference>
<dbReference type="InterPro" id="IPR039016">
    <property type="entry name" value="RECK"/>
</dbReference>